<dbReference type="GO" id="GO:0004519">
    <property type="term" value="F:endonuclease activity"/>
    <property type="evidence" value="ECO:0007669"/>
    <property type="project" value="UniProtKB-KW"/>
</dbReference>
<keyword evidence="3" id="KW-0378">Hydrolase</keyword>
<dbReference type="Pfam" id="PF00565">
    <property type="entry name" value="SNase"/>
    <property type="match status" value="1"/>
</dbReference>
<dbReference type="PANTHER" id="PTHR12302">
    <property type="entry name" value="EBNA2 BINDING PROTEIN P100"/>
    <property type="match status" value="1"/>
</dbReference>
<evidence type="ECO:0000256" key="3">
    <source>
        <dbReference type="ARBA" id="ARBA00022801"/>
    </source>
</evidence>
<dbReference type="GO" id="GO:0016787">
    <property type="term" value="F:hydrolase activity"/>
    <property type="evidence" value="ECO:0007669"/>
    <property type="project" value="UniProtKB-KW"/>
</dbReference>
<dbReference type="GO" id="GO:0003676">
    <property type="term" value="F:nucleic acid binding"/>
    <property type="evidence" value="ECO:0007669"/>
    <property type="project" value="InterPro"/>
</dbReference>
<dbReference type="InterPro" id="IPR035437">
    <property type="entry name" value="SNase_OB-fold_sf"/>
</dbReference>
<comment type="caution">
    <text evidence="5">The sequence shown here is derived from an EMBL/GenBank/DDBJ whole genome shotgun (WGS) entry which is preliminary data.</text>
</comment>
<name>A0A1J5S4G4_9ZZZZ</name>
<dbReference type="SMART" id="SM00318">
    <property type="entry name" value="SNc"/>
    <property type="match status" value="1"/>
</dbReference>
<protein>
    <recommendedName>
        <fullName evidence="4">TNase-like domain-containing protein</fullName>
    </recommendedName>
</protein>
<evidence type="ECO:0000259" key="4">
    <source>
        <dbReference type="PROSITE" id="PS50830"/>
    </source>
</evidence>
<dbReference type="InterPro" id="IPR016071">
    <property type="entry name" value="Staphylococal_nuclease_OB-fold"/>
</dbReference>
<evidence type="ECO:0000256" key="1">
    <source>
        <dbReference type="ARBA" id="ARBA00022722"/>
    </source>
</evidence>
<proteinExistence type="predicted"/>
<feature type="domain" description="TNase-like" evidence="4">
    <location>
        <begin position="20"/>
        <end position="142"/>
    </location>
</feature>
<reference evidence="5" key="1">
    <citation type="submission" date="2016-10" db="EMBL/GenBank/DDBJ databases">
        <title>Sequence of Gallionella enrichment culture.</title>
        <authorList>
            <person name="Poehlein A."/>
            <person name="Muehling M."/>
            <person name="Daniel R."/>
        </authorList>
    </citation>
    <scope>NUCLEOTIDE SEQUENCE</scope>
</reference>
<dbReference type="PANTHER" id="PTHR12302:SF3">
    <property type="entry name" value="SERINE_THREONINE-PROTEIN KINASE 31"/>
    <property type="match status" value="1"/>
</dbReference>
<evidence type="ECO:0000256" key="2">
    <source>
        <dbReference type="ARBA" id="ARBA00022759"/>
    </source>
</evidence>
<gene>
    <name evidence="5" type="ORF">GALL_150830</name>
</gene>
<dbReference type="EMBL" id="MLJW01000071">
    <property type="protein sequence ID" value="OIR02875.1"/>
    <property type="molecule type" value="Genomic_DNA"/>
</dbReference>
<keyword evidence="2" id="KW-0255">Endonuclease</keyword>
<evidence type="ECO:0000313" key="5">
    <source>
        <dbReference type="EMBL" id="OIR02875.1"/>
    </source>
</evidence>
<dbReference type="SUPFAM" id="SSF50199">
    <property type="entry name" value="Staphylococcal nuclease"/>
    <property type="match status" value="1"/>
</dbReference>
<keyword evidence="1" id="KW-0540">Nuclease</keyword>
<dbReference type="InterPro" id="IPR002071">
    <property type="entry name" value="Thermonucl_AS"/>
</dbReference>
<dbReference type="Gene3D" id="2.40.50.90">
    <property type="match status" value="1"/>
</dbReference>
<dbReference type="PROSITE" id="PS01123">
    <property type="entry name" value="TNASE_1"/>
    <property type="match status" value="1"/>
</dbReference>
<organism evidence="5">
    <name type="scientific">mine drainage metagenome</name>
    <dbReference type="NCBI Taxonomy" id="410659"/>
    <lineage>
        <taxon>unclassified sequences</taxon>
        <taxon>metagenomes</taxon>
        <taxon>ecological metagenomes</taxon>
    </lineage>
</organism>
<dbReference type="AlphaFoldDB" id="A0A1J5S4G4"/>
<accession>A0A1J5S4G4</accession>
<dbReference type="PROSITE" id="PS50830">
    <property type="entry name" value="TNASE_3"/>
    <property type="match status" value="1"/>
</dbReference>
<sequence>MLAHTVFIAFFLLTATTSQAADSYVVTYVYDGDTVKLRNADSEFKLRLTDIDAPERNQEYGLKARRALMTLCQGKHILVTAKITGTDQYHRSLGKLQCNHIDASTYLAEHGWAWHYEQYSTNINIHNAALKARRQKLGLWASSNPEPPWVWRHNQMH</sequence>